<evidence type="ECO:0000313" key="3">
    <source>
        <dbReference type="Proteomes" id="UP000070657"/>
    </source>
</evidence>
<comment type="caution">
    <text evidence="2">The sequence shown here is derived from an EMBL/GenBank/DDBJ whole genome shotgun (WGS) entry which is preliminary data.</text>
</comment>
<feature type="region of interest" description="Disordered" evidence="1">
    <location>
        <begin position="419"/>
        <end position="441"/>
    </location>
</feature>
<gene>
    <name evidence="2" type="ORF">AKJ66_04220</name>
</gene>
<dbReference type="EMBL" id="LHXP01000070">
    <property type="protein sequence ID" value="KXA92405.1"/>
    <property type="molecule type" value="Genomic_DNA"/>
</dbReference>
<accession>A0A133UE13</accession>
<proteinExistence type="predicted"/>
<dbReference type="AlphaFoldDB" id="A0A133UE13"/>
<protein>
    <submittedName>
        <fullName evidence="2">Uncharacterized protein</fullName>
    </submittedName>
</protein>
<organism evidence="2 3">
    <name type="scientific">candidate division MSBL1 archaeon SCGC-AAA259E22</name>
    <dbReference type="NCBI Taxonomy" id="1698265"/>
    <lineage>
        <taxon>Archaea</taxon>
        <taxon>Methanobacteriati</taxon>
        <taxon>Methanobacteriota</taxon>
        <taxon>candidate division MSBL1</taxon>
    </lineage>
</organism>
<feature type="compositionally biased region" description="Basic residues" evidence="1">
    <location>
        <begin position="432"/>
        <end position="441"/>
    </location>
</feature>
<evidence type="ECO:0000313" key="2">
    <source>
        <dbReference type="EMBL" id="KXA92405.1"/>
    </source>
</evidence>
<keyword evidence="3" id="KW-1185">Reference proteome</keyword>
<dbReference type="Proteomes" id="UP000070657">
    <property type="component" value="Unassembled WGS sequence"/>
</dbReference>
<name>A0A133UE13_9EURY</name>
<sequence>MRDMPRGNVAIDKENAKNVRNGKIVMELPWMMHKGELVHLFSVDVPETCSECGSKLYDNKNYDRFILTVAGTLKIPVTYKRCSECDNVECCEIVGVDGSRNYSEEFLSKSMLARDEAKTSLHNTGRAAEIFGGSIGIDPRAPCPTTLWRYEQKLGRISLEELRETDVSFNGTLHVDGYWVKCGWREFIEEARGGEFSDEEWKKFWRYKVIYVFATEDKVILDFVITDPKPPSSWLIPIFKRVKQRLGGENIKRVVSDEDTAIIRAADAVLPNAVHGFCVFHQLKNLTKKFLEKFDNIDDLPTREAKLYEKGQKLIKAKNVKEAAKQQKELEKVFDNPSARKSRKRFENKIQKFLKDKHRENKKHLKKGFVPSTNNVMEQIFSFISDFTYQAKSFKTKSGLKNWAANMFNNWNHRKFNTGKHSGLSPLDIARKKGPPTKIKR</sequence>
<reference evidence="2 3" key="1">
    <citation type="journal article" date="2016" name="Sci. Rep.">
        <title>Metabolic traits of an uncultured archaeal lineage -MSBL1- from brine pools of the Red Sea.</title>
        <authorList>
            <person name="Mwirichia R."/>
            <person name="Alam I."/>
            <person name="Rashid M."/>
            <person name="Vinu M."/>
            <person name="Ba-Alawi W."/>
            <person name="Anthony Kamau A."/>
            <person name="Kamanda Ngugi D."/>
            <person name="Goker M."/>
            <person name="Klenk H.P."/>
            <person name="Bajic V."/>
            <person name="Stingl U."/>
        </authorList>
    </citation>
    <scope>NUCLEOTIDE SEQUENCE [LARGE SCALE GENOMIC DNA]</scope>
    <source>
        <strain evidence="2">SCGC-AAA259E22</strain>
    </source>
</reference>
<evidence type="ECO:0000256" key="1">
    <source>
        <dbReference type="SAM" id="MobiDB-lite"/>
    </source>
</evidence>